<dbReference type="RefSeq" id="WP_093882725.1">
    <property type="nucleotide sequence ID" value="NZ_FOBS01000006.1"/>
</dbReference>
<evidence type="ECO:0000259" key="9">
    <source>
        <dbReference type="Pfam" id="PF02687"/>
    </source>
</evidence>
<feature type="transmembrane region" description="Helical" evidence="8">
    <location>
        <begin position="20"/>
        <end position="46"/>
    </location>
</feature>
<feature type="transmembrane region" description="Helical" evidence="8">
    <location>
        <begin position="325"/>
        <end position="351"/>
    </location>
</feature>
<feature type="domain" description="ABC3 transporter permease C-terminal" evidence="9">
    <location>
        <begin position="284"/>
        <end position="417"/>
    </location>
</feature>
<dbReference type="NCBIfam" id="TIGR02212">
    <property type="entry name" value="lolCE"/>
    <property type="match status" value="1"/>
</dbReference>
<dbReference type="EMBL" id="FOBS01000006">
    <property type="protein sequence ID" value="SEM18072.1"/>
    <property type="molecule type" value="Genomic_DNA"/>
</dbReference>
<dbReference type="InterPro" id="IPR011925">
    <property type="entry name" value="LolCE_TM"/>
</dbReference>
<comment type="similarity">
    <text evidence="2">Belongs to the ABC-4 integral membrane protein family. LolC/E subfamily.</text>
</comment>
<evidence type="ECO:0000256" key="4">
    <source>
        <dbReference type="ARBA" id="ARBA00022475"/>
    </source>
</evidence>
<feature type="transmembrane region" description="Helical" evidence="8">
    <location>
        <begin position="281"/>
        <end position="305"/>
    </location>
</feature>
<feature type="domain" description="MacB-like periplasmic core" evidence="10">
    <location>
        <begin position="25"/>
        <end position="252"/>
    </location>
</feature>
<protein>
    <submittedName>
        <fullName evidence="11">Lipoprotein-releasing system permease protein</fullName>
    </submittedName>
</protein>
<evidence type="ECO:0000313" key="11">
    <source>
        <dbReference type="EMBL" id="SEM18072.1"/>
    </source>
</evidence>
<evidence type="ECO:0000256" key="8">
    <source>
        <dbReference type="SAM" id="Phobius"/>
    </source>
</evidence>
<sequence length="424" mass="46753">MSYEFFINLRYLRAKRKQVFVSIITFISIAGIFLGVAALIIVLAVMNGFETDLRNKILGINSHIVLMEYQGAMKNYPQVMSEVKKIPGVVASTPFIYSQAMLKSENSVSGAVLRGLSLKDAFGVLDLGRMQAGSVQALAEPQRRESATGAAEVAPGIVIGKELAKNMGLILHDPVYIITPMGISTPMGFVPRMKKFVVVGIFDSGFYEYDSTLAYVSLQDCQAFLNLGDTVSGLEIKVDDIYRADVIARNIEKKLGFPYWARHWMEMNKNLFSALKLEKRVMFIILSLIVLVAAFNIISTLIMVVMEKNKDIAILKSMGATSGSIMKIFVFQGLTIGMIGTTLGTVAGLVLSYNLSRLSAFIEQLFGFKILPGDVYYLNQLPSRVDYTDVAIIVVGSILISFLSTLYPSRRAARLDPAEALRNE</sequence>
<evidence type="ECO:0000256" key="2">
    <source>
        <dbReference type="ARBA" id="ARBA00005236"/>
    </source>
</evidence>
<keyword evidence="5 8" id="KW-0812">Transmembrane</keyword>
<dbReference type="InterPro" id="IPR051447">
    <property type="entry name" value="Lipoprotein-release_system"/>
</dbReference>
<evidence type="ECO:0000256" key="5">
    <source>
        <dbReference type="ARBA" id="ARBA00022692"/>
    </source>
</evidence>
<organism evidence="11 12">
    <name type="scientific">Syntrophus gentianae</name>
    <dbReference type="NCBI Taxonomy" id="43775"/>
    <lineage>
        <taxon>Bacteria</taxon>
        <taxon>Pseudomonadati</taxon>
        <taxon>Thermodesulfobacteriota</taxon>
        <taxon>Syntrophia</taxon>
        <taxon>Syntrophales</taxon>
        <taxon>Syntrophaceae</taxon>
        <taxon>Syntrophus</taxon>
    </lineage>
</organism>
<keyword evidence="6 8" id="KW-1133">Transmembrane helix</keyword>
<accession>A0A1H7W902</accession>
<dbReference type="STRING" id="43775.SAMN04489760_10617"/>
<evidence type="ECO:0000313" key="12">
    <source>
        <dbReference type="Proteomes" id="UP000198744"/>
    </source>
</evidence>
<keyword evidence="3" id="KW-0813">Transport</keyword>
<evidence type="ECO:0000256" key="1">
    <source>
        <dbReference type="ARBA" id="ARBA00004651"/>
    </source>
</evidence>
<name>A0A1H7W902_9BACT</name>
<dbReference type="InterPro" id="IPR003838">
    <property type="entry name" value="ABC3_permease_C"/>
</dbReference>
<evidence type="ECO:0000256" key="3">
    <source>
        <dbReference type="ARBA" id="ARBA00022448"/>
    </source>
</evidence>
<dbReference type="InterPro" id="IPR025857">
    <property type="entry name" value="MacB_PCD"/>
</dbReference>
<dbReference type="OrthoDB" id="9808461at2"/>
<dbReference type="Pfam" id="PF02687">
    <property type="entry name" value="FtsX"/>
    <property type="match status" value="1"/>
</dbReference>
<dbReference type="GO" id="GO:0042953">
    <property type="term" value="P:lipoprotein transport"/>
    <property type="evidence" value="ECO:0007669"/>
    <property type="project" value="InterPro"/>
</dbReference>
<evidence type="ECO:0000256" key="6">
    <source>
        <dbReference type="ARBA" id="ARBA00022989"/>
    </source>
</evidence>
<dbReference type="PANTHER" id="PTHR30489">
    <property type="entry name" value="LIPOPROTEIN-RELEASING SYSTEM TRANSMEMBRANE PROTEIN LOLE"/>
    <property type="match status" value="1"/>
</dbReference>
<dbReference type="PANTHER" id="PTHR30489:SF0">
    <property type="entry name" value="LIPOPROTEIN-RELEASING SYSTEM TRANSMEMBRANE PROTEIN LOLE"/>
    <property type="match status" value="1"/>
</dbReference>
<proteinExistence type="inferred from homology"/>
<keyword evidence="7 8" id="KW-0472">Membrane</keyword>
<dbReference type="AlphaFoldDB" id="A0A1H7W902"/>
<dbReference type="GO" id="GO:0098797">
    <property type="term" value="C:plasma membrane protein complex"/>
    <property type="evidence" value="ECO:0007669"/>
    <property type="project" value="TreeGrafter"/>
</dbReference>
<evidence type="ECO:0000259" key="10">
    <source>
        <dbReference type="Pfam" id="PF12704"/>
    </source>
</evidence>
<keyword evidence="11" id="KW-0449">Lipoprotein</keyword>
<keyword evidence="4" id="KW-1003">Cell membrane</keyword>
<dbReference type="Pfam" id="PF12704">
    <property type="entry name" value="MacB_PCD"/>
    <property type="match status" value="1"/>
</dbReference>
<comment type="subcellular location">
    <subcellularLocation>
        <location evidence="1">Cell membrane</location>
        <topology evidence="1">Multi-pass membrane protein</topology>
    </subcellularLocation>
</comment>
<feature type="transmembrane region" description="Helical" evidence="8">
    <location>
        <begin position="390"/>
        <end position="407"/>
    </location>
</feature>
<dbReference type="GO" id="GO:0044874">
    <property type="term" value="P:lipoprotein localization to outer membrane"/>
    <property type="evidence" value="ECO:0007669"/>
    <property type="project" value="TreeGrafter"/>
</dbReference>
<keyword evidence="12" id="KW-1185">Reference proteome</keyword>
<evidence type="ECO:0000256" key="7">
    <source>
        <dbReference type="ARBA" id="ARBA00023136"/>
    </source>
</evidence>
<gene>
    <name evidence="11" type="ORF">SAMN04489760_10617</name>
</gene>
<reference evidence="11 12" key="1">
    <citation type="submission" date="2016-10" db="EMBL/GenBank/DDBJ databases">
        <authorList>
            <person name="de Groot N.N."/>
        </authorList>
    </citation>
    <scope>NUCLEOTIDE SEQUENCE [LARGE SCALE GENOMIC DNA]</scope>
    <source>
        <strain evidence="11 12">DSM 8423</strain>
    </source>
</reference>
<dbReference type="Proteomes" id="UP000198744">
    <property type="component" value="Unassembled WGS sequence"/>
</dbReference>